<feature type="compositionally biased region" description="Basic and acidic residues" evidence="1">
    <location>
        <begin position="16"/>
        <end position="38"/>
    </location>
</feature>
<evidence type="ECO:0000313" key="3">
    <source>
        <dbReference type="Proteomes" id="UP000823749"/>
    </source>
</evidence>
<sequence>MSSIGASCAGVYVQQKRLEDKLKRAEEGRERKSGEGGGEKTGSSKGGKTKKIHPGGSPPLLNTVGSSEKKLGYEG</sequence>
<keyword evidence="3" id="KW-1185">Reference proteome</keyword>
<dbReference type="EMBL" id="JACTNZ010000008">
    <property type="protein sequence ID" value="KAG5534185.1"/>
    <property type="molecule type" value="Genomic_DNA"/>
</dbReference>
<organism evidence="2 3">
    <name type="scientific">Rhododendron griersonianum</name>
    <dbReference type="NCBI Taxonomy" id="479676"/>
    <lineage>
        <taxon>Eukaryota</taxon>
        <taxon>Viridiplantae</taxon>
        <taxon>Streptophyta</taxon>
        <taxon>Embryophyta</taxon>
        <taxon>Tracheophyta</taxon>
        <taxon>Spermatophyta</taxon>
        <taxon>Magnoliopsida</taxon>
        <taxon>eudicotyledons</taxon>
        <taxon>Gunneridae</taxon>
        <taxon>Pentapetalae</taxon>
        <taxon>asterids</taxon>
        <taxon>Ericales</taxon>
        <taxon>Ericaceae</taxon>
        <taxon>Ericoideae</taxon>
        <taxon>Rhodoreae</taxon>
        <taxon>Rhododendron</taxon>
    </lineage>
</organism>
<feature type="region of interest" description="Disordered" evidence="1">
    <location>
        <begin position="15"/>
        <end position="75"/>
    </location>
</feature>
<dbReference type="Proteomes" id="UP000823749">
    <property type="component" value="Chromosome 8"/>
</dbReference>
<accession>A0AAV6J424</accession>
<evidence type="ECO:0000313" key="2">
    <source>
        <dbReference type="EMBL" id="KAG5534185.1"/>
    </source>
</evidence>
<proteinExistence type="predicted"/>
<gene>
    <name evidence="2" type="ORF">RHGRI_022351</name>
</gene>
<evidence type="ECO:0000256" key="1">
    <source>
        <dbReference type="SAM" id="MobiDB-lite"/>
    </source>
</evidence>
<reference evidence="2" key="1">
    <citation type="submission" date="2020-08" db="EMBL/GenBank/DDBJ databases">
        <title>Plant Genome Project.</title>
        <authorList>
            <person name="Zhang R.-G."/>
        </authorList>
    </citation>
    <scope>NUCLEOTIDE SEQUENCE</scope>
    <source>
        <strain evidence="2">WSP0</strain>
        <tissue evidence="2">Leaf</tissue>
    </source>
</reference>
<comment type="caution">
    <text evidence="2">The sequence shown here is derived from an EMBL/GenBank/DDBJ whole genome shotgun (WGS) entry which is preliminary data.</text>
</comment>
<name>A0AAV6J424_9ERIC</name>
<dbReference type="AlphaFoldDB" id="A0AAV6J424"/>
<protein>
    <submittedName>
        <fullName evidence="2">Uncharacterized protein</fullName>
    </submittedName>
</protein>